<dbReference type="AlphaFoldDB" id="A0A6B1IH16"/>
<dbReference type="GO" id="GO:0003677">
    <property type="term" value="F:DNA binding"/>
    <property type="evidence" value="ECO:0007669"/>
    <property type="project" value="InterPro"/>
</dbReference>
<feature type="domain" description="Restriction endonuclease type IV Mrr" evidence="1">
    <location>
        <begin position="13"/>
        <end position="126"/>
    </location>
</feature>
<evidence type="ECO:0000259" key="1">
    <source>
        <dbReference type="Pfam" id="PF04471"/>
    </source>
</evidence>
<accession>A0A6B1IH16</accession>
<dbReference type="Gene3D" id="3.40.1350.10">
    <property type="match status" value="1"/>
</dbReference>
<dbReference type="PANTHER" id="PTHR30015:SF7">
    <property type="entry name" value="TYPE IV METHYL-DIRECTED RESTRICTION ENZYME ECOKMRR"/>
    <property type="match status" value="1"/>
</dbReference>
<dbReference type="Pfam" id="PF04471">
    <property type="entry name" value="Mrr_cat"/>
    <property type="match status" value="1"/>
</dbReference>
<dbReference type="EMBL" id="WMEO01000035">
    <property type="protein sequence ID" value="MYL17903.1"/>
    <property type="molecule type" value="Genomic_DNA"/>
</dbReference>
<dbReference type="InterPro" id="IPR007560">
    <property type="entry name" value="Restrct_endonuc_IV_Mrr"/>
</dbReference>
<evidence type="ECO:0000313" key="2">
    <source>
        <dbReference type="EMBL" id="MYL17903.1"/>
    </source>
</evidence>
<proteinExistence type="predicted"/>
<dbReference type="InterPro" id="IPR011856">
    <property type="entry name" value="tRNA_endonuc-like_dom_sf"/>
</dbReference>
<organism evidence="2 3">
    <name type="scientific">Halorubrum distributum</name>
    <dbReference type="NCBI Taxonomy" id="29283"/>
    <lineage>
        <taxon>Archaea</taxon>
        <taxon>Methanobacteriati</taxon>
        <taxon>Methanobacteriota</taxon>
        <taxon>Stenosarchaea group</taxon>
        <taxon>Halobacteria</taxon>
        <taxon>Halobacteriales</taxon>
        <taxon>Haloferacaceae</taxon>
        <taxon>Halorubrum</taxon>
        <taxon>Halorubrum distributum group</taxon>
    </lineage>
</organism>
<dbReference type="InterPro" id="IPR011335">
    <property type="entry name" value="Restrct_endonuc-II-like"/>
</dbReference>
<dbReference type="RefSeq" id="WP_159369535.1">
    <property type="nucleotide sequence ID" value="NZ_WMEO01000035.1"/>
</dbReference>
<comment type="caution">
    <text evidence="2">The sequence shown here is derived from an EMBL/GenBank/DDBJ whole genome shotgun (WGS) entry which is preliminary data.</text>
</comment>
<dbReference type="InterPro" id="IPR052906">
    <property type="entry name" value="Type_IV_Methyl-Rstrct_Enzyme"/>
</dbReference>
<dbReference type="GO" id="GO:0009307">
    <property type="term" value="P:DNA restriction-modification system"/>
    <property type="evidence" value="ECO:0007669"/>
    <property type="project" value="InterPro"/>
</dbReference>
<dbReference type="Proteomes" id="UP000460194">
    <property type="component" value="Unassembled WGS sequence"/>
</dbReference>
<gene>
    <name evidence="2" type="ORF">GLW36_14770</name>
</gene>
<reference evidence="2 3" key="1">
    <citation type="submission" date="2019-11" db="EMBL/GenBank/DDBJ databases">
        <title>Genome sequences of 17 halophilic strains isolated from different environments.</title>
        <authorList>
            <person name="Furrow R.E."/>
        </authorList>
    </citation>
    <scope>NUCLEOTIDE SEQUENCE [LARGE SCALE GENOMIC DNA]</scope>
    <source>
        <strain evidence="2 3">22517_05_Cabo</strain>
    </source>
</reference>
<evidence type="ECO:0000313" key="3">
    <source>
        <dbReference type="Proteomes" id="UP000460194"/>
    </source>
</evidence>
<sequence>MGESGNIIRDALLNIDPYDFENLIAKIWEKNGWQTTVTPSSQDRGIDVIAEQNSPVNLTVAIQAKAYNQDNKIGSREVRQYRTLYEQEDDVSAVAIATTGKVTKQAESLANDLDIRLLDLDDITRLVASIDIMTFSSIVSPIDPDRYDLVDIPYPSTKDGCPECNTSGTLWEAELANDRIIMVCENCDATWKAKANGGWIQVK</sequence>
<dbReference type="GO" id="GO:0015666">
    <property type="term" value="F:restriction endodeoxyribonuclease activity"/>
    <property type="evidence" value="ECO:0007669"/>
    <property type="project" value="TreeGrafter"/>
</dbReference>
<protein>
    <recommendedName>
        <fullName evidence="1">Restriction endonuclease type IV Mrr domain-containing protein</fullName>
    </recommendedName>
</protein>
<name>A0A6B1IH16_9EURY</name>
<dbReference type="PANTHER" id="PTHR30015">
    <property type="entry name" value="MRR RESTRICTION SYSTEM PROTEIN"/>
    <property type="match status" value="1"/>
</dbReference>
<dbReference type="SUPFAM" id="SSF52980">
    <property type="entry name" value="Restriction endonuclease-like"/>
    <property type="match status" value="1"/>
</dbReference>